<keyword evidence="2" id="KW-0732">Signal</keyword>
<evidence type="ECO:0000256" key="5">
    <source>
        <dbReference type="SAM" id="MobiDB-lite"/>
    </source>
</evidence>
<dbReference type="Pfam" id="PF00544">
    <property type="entry name" value="Pectate_lyase_4"/>
    <property type="match status" value="1"/>
</dbReference>
<dbReference type="InterPro" id="IPR045032">
    <property type="entry name" value="PEL"/>
</dbReference>
<dbReference type="SMART" id="SM00656">
    <property type="entry name" value="Amb_all"/>
    <property type="match status" value="1"/>
</dbReference>
<dbReference type="GO" id="GO:0030570">
    <property type="term" value="F:pectate lyase activity"/>
    <property type="evidence" value="ECO:0007669"/>
    <property type="project" value="InterPro"/>
</dbReference>
<evidence type="ECO:0000259" key="6">
    <source>
        <dbReference type="SMART" id="SM00656"/>
    </source>
</evidence>
<dbReference type="InterPro" id="IPR011050">
    <property type="entry name" value="Pectin_lyase_fold/virulence"/>
</dbReference>
<dbReference type="AlphaFoldDB" id="A0A0F4ZDT0"/>
<dbReference type="EMBL" id="LAEV01001234">
    <property type="protein sequence ID" value="KKA28626.1"/>
    <property type="molecule type" value="Genomic_DNA"/>
</dbReference>
<dbReference type="Proteomes" id="UP000033483">
    <property type="component" value="Unassembled WGS sequence"/>
</dbReference>
<dbReference type="PANTHER" id="PTHR31683:SF18">
    <property type="entry name" value="PECTATE LYASE 21-RELATED"/>
    <property type="match status" value="1"/>
</dbReference>
<evidence type="ECO:0000256" key="3">
    <source>
        <dbReference type="ARBA" id="ARBA00023239"/>
    </source>
</evidence>
<keyword evidence="4" id="KW-0624">Polysaccharide degradation</keyword>
<evidence type="ECO:0000256" key="1">
    <source>
        <dbReference type="ARBA" id="ARBA00010980"/>
    </source>
</evidence>
<comment type="similarity">
    <text evidence="1 4">Belongs to the polysaccharide lyase 1 family.</text>
</comment>
<dbReference type="EMBL" id="LAEV01001234">
    <property type="protein sequence ID" value="KKA28627.1"/>
    <property type="molecule type" value="Genomic_DNA"/>
</dbReference>
<dbReference type="GO" id="GO:0005576">
    <property type="term" value="C:extracellular region"/>
    <property type="evidence" value="ECO:0007669"/>
    <property type="project" value="UniProtKB-SubCell"/>
</dbReference>
<gene>
    <name evidence="8" type="ORF">TD95_005129</name>
    <name evidence="7" type="ORF">TD95_005130</name>
</gene>
<evidence type="ECO:0000313" key="9">
    <source>
        <dbReference type="Proteomes" id="UP000033483"/>
    </source>
</evidence>
<dbReference type="Gene3D" id="2.160.20.10">
    <property type="entry name" value="Single-stranded right-handed beta-helix, Pectin lyase-like"/>
    <property type="match status" value="1"/>
</dbReference>
<dbReference type="InterPro" id="IPR002022">
    <property type="entry name" value="Pec_lyase"/>
</dbReference>
<evidence type="ECO:0000313" key="8">
    <source>
        <dbReference type="EMBL" id="KKA28627.1"/>
    </source>
</evidence>
<dbReference type="GO" id="GO:0000272">
    <property type="term" value="P:polysaccharide catabolic process"/>
    <property type="evidence" value="ECO:0007669"/>
    <property type="project" value="UniProtKB-KW"/>
</dbReference>
<feature type="domain" description="Pectate lyase" evidence="6">
    <location>
        <begin position="130"/>
        <end position="343"/>
    </location>
</feature>
<evidence type="ECO:0000256" key="2">
    <source>
        <dbReference type="ARBA" id="ARBA00022729"/>
    </source>
</evidence>
<organism evidence="8 9">
    <name type="scientific">Thielaviopsis punctulata</name>
    <dbReference type="NCBI Taxonomy" id="72032"/>
    <lineage>
        <taxon>Eukaryota</taxon>
        <taxon>Fungi</taxon>
        <taxon>Dikarya</taxon>
        <taxon>Ascomycota</taxon>
        <taxon>Pezizomycotina</taxon>
        <taxon>Sordariomycetes</taxon>
        <taxon>Hypocreomycetidae</taxon>
        <taxon>Microascales</taxon>
        <taxon>Ceratocystidaceae</taxon>
        <taxon>Thielaviopsis</taxon>
    </lineage>
</organism>
<keyword evidence="4" id="KW-0119">Carbohydrate metabolism</keyword>
<protein>
    <recommendedName>
        <fullName evidence="6">Pectate lyase domain-containing protein</fullName>
    </recommendedName>
</protein>
<accession>A0A0F4ZDT0</accession>
<comment type="subcellular location">
    <subcellularLocation>
        <location evidence="4">Secreted</location>
    </subcellularLocation>
</comment>
<evidence type="ECO:0000313" key="7">
    <source>
        <dbReference type="EMBL" id="KKA28626.1"/>
    </source>
</evidence>
<evidence type="ECO:0000256" key="4">
    <source>
        <dbReference type="RuleBase" id="RU361173"/>
    </source>
</evidence>
<reference evidence="8 9" key="1">
    <citation type="submission" date="2015-03" db="EMBL/GenBank/DDBJ databases">
        <authorList>
            <person name="Radwan O."/>
            <person name="Al-Naeli F.A."/>
            <person name="Rendon G.A."/>
            <person name="Fields C."/>
        </authorList>
    </citation>
    <scope>NUCLEOTIDE SEQUENCE [LARGE SCALE GENOMIC DNA]</scope>
    <source>
        <strain evidence="8">CR-DP1</strain>
    </source>
</reference>
<proteinExistence type="inferred from homology"/>
<dbReference type="PANTHER" id="PTHR31683">
    <property type="entry name" value="PECTATE LYASE 18-RELATED"/>
    <property type="match status" value="1"/>
</dbReference>
<feature type="region of interest" description="Disordered" evidence="5">
    <location>
        <begin position="80"/>
        <end position="112"/>
    </location>
</feature>
<dbReference type="OrthoDB" id="1637350at2759"/>
<dbReference type="SUPFAM" id="SSF51126">
    <property type="entry name" value="Pectin lyase-like"/>
    <property type="match status" value="1"/>
</dbReference>
<keyword evidence="3 4" id="KW-0456">Lyase</keyword>
<feature type="compositionally biased region" description="Polar residues" evidence="5">
    <location>
        <begin position="80"/>
        <end position="89"/>
    </location>
</feature>
<keyword evidence="4" id="KW-0964">Secreted</keyword>
<feature type="compositionally biased region" description="Low complexity" evidence="5">
    <location>
        <begin position="90"/>
        <end position="112"/>
    </location>
</feature>
<name>A0A0F4ZDT0_9PEZI</name>
<dbReference type="InterPro" id="IPR012334">
    <property type="entry name" value="Pectin_lyas_fold"/>
</dbReference>
<sequence length="404" mass="41211">MSLVAGALSCANTKTNACAKAVASSSEASAFCSTVTSDSAVPSWASDCGSIKNVLKECVCQHSGSAAATTLVTATRSATQAPAETSAAQATPTSAIDSAPAASSSSPSTGKASGSTGSAIGYAAGTTGGGSGAGTTVTSCTALASALEKGGVIRINGYLKGCGVLDVPSDTSVIGVGASSGMEDGGLRVKKANNVIIQNLKMHNPPEGKDIIAVDKSTMVWVDHLALSSDGIALGDKDYYDGLVDITHASDKVTVSYCTFQNHFKVSLVGHSDNNAAEDTGFLRITYHHNYWNNIGSRAPSIRFGTAHIFNNCYNDVHTSGVHSRMGAKVLVEGNSFTNVKRAIVTDLDSKEAGFAVQKNNIFTNSDIDITQGSDFNPPYTYSVADASGICATVKSSAGTSASL</sequence>
<comment type="caution">
    <text evidence="8">The sequence shown here is derived from an EMBL/GenBank/DDBJ whole genome shotgun (WGS) entry which is preliminary data.</text>
</comment>
<keyword evidence="9" id="KW-1185">Reference proteome</keyword>